<dbReference type="InterPro" id="IPR036397">
    <property type="entry name" value="RNaseH_sf"/>
</dbReference>
<dbReference type="SUPFAM" id="SSF53098">
    <property type="entry name" value="Ribonuclease H-like"/>
    <property type="match status" value="1"/>
</dbReference>
<dbReference type="SUPFAM" id="SSF56672">
    <property type="entry name" value="DNA/RNA polymerases"/>
    <property type="match status" value="1"/>
</dbReference>
<evidence type="ECO:0000256" key="2">
    <source>
        <dbReference type="ARBA" id="ARBA00005755"/>
    </source>
</evidence>
<dbReference type="InterPro" id="IPR012337">
    <property type="entry name" value="RNaseH-like_sf"/>
</dbReference>
<dbReference type="GO" id="GO:0006297">
    <property type="term" value="P:nucleotide-excision repair, DNA gap filling"/>
    <property type="evidence" value="ECO:0007669"/>
    <property type="project" value="TreeGrafter"/>
</dbReference>
<evidence type="ECO:0000313" key="19">
    <source>
        <dbReference type="Proteomes" id="UP001214638"/>
    </source>
</evidence>
<dbReference type="GO" id="GO:0006287">
    <property type="term" value="P:base-excision repair, gap-filling"/>
    <property type="evidence" value="ECO:0007669"/>
    <property type="project" value="TreeGrafter"/>
</dbReference>
<dbReference type="PANTHER" id="PTHR10670:SF0">
    <property type="entry name" value="DNA POLYMERASE EPSILON CATALYTIC SUBUNIT A"/>
    <property type="match status" value="1"/>
</dbReference>
<dbReference type="Proteomes" id="UP001214638">
    <property type="component" value="Unassembled WGS sequence"/>
</dbReference>
<dbReference type="GO" id="GO:0000166">
    <property type="term" value="F:nucleotide binding"/>
    <property type="evidence" value="ECO:0007669"/>
    <property type="project" value="InterPro"/>
</dbReference>
<evidence type="ECO:0000259" key="17">
    <source>
        <dbReference type="SMART" id="SM01159"/>
    </source>
</evidence>
<protein>
    <recommendedName>
        <fullName evidence="15">DNA polymerase epsilon catalytic subunit</fullName>
        <ecNumber evidence="15">2.7.7.7</ecNumber>
    </recommendedName>
</protein>
<organism evidence="18 19">
    <name type="scientific">Babesia duncani</name>
    <dbReference type="NCBI Taxonomy" id="323732"/>
    <lineage>
        <taxon>Eukaryota</taxon>
        <taxon>Sar</taxon>
        <taxon>Alveolata</taxon>
        <taxon>Apicomplexa</taxon>
        <taxon>Aconoidasida</taxon>
        <taxon>Piroplasmida</taxon>
        <taxon>Babesiidae</taxon>
        <taxon>Babesia</taxon>
    </lineage>
</organism>
<feature type="region of interest" description="Disordered" evidence="16">
    <location>
        <begin position="707"/>
        <end position="732"/>
    </location>
</feature>
<dbReference type="PANTHER" id="PTHR10670">
    <property type="entry name" value="DNA POLYMERASE EPSILON CATALYTIC SUBUNIT A"/>
    <property type="match status" value="1"/>
</dbReference>
<feature type="compositionally biased region" description="Acidic residues" evidence="16">
    <location>
        <begin position="713"/>
        <end position="725"/>
    </location>
</feature>
<evidence type="ECO:0000256" key="6">
    <source>
        <dbReference type="ARBA" id="ARBA00022705"/>
    </source>
</evidence>
<evidence type="ECO:0000256" key="10">
    <source>
        <dbReference type="ARBA" id="ARBA00022932"/>
    </source>
</evidence>
<evidence type="ECO:0000313" key="18">
    <source>
        <dbReference type="EMBL" id="KAK2196352.1"/>
    </source>
</evidence>
<evidence type="ECO:0000256" key="12">
    <source>
        <dbReference type="ARBA" id="ARBA00023014"/>
    </source>
</evidence>
<dbReference type="Pfam" id="PF23250">
    <property type="entry name" value="zf_DPOE_2"/>
    <property type="match status" value="1"/>
</dbReference>
<dbReference type="Pfam" id="PF22634">
    <property type="entry name" value="POL2_thumb"/>
    <property type="match status" value="1"/>
</dbReference>
<dbReference type="GO" id="GO:0008622">
    <property type="term" value="C:epsilon DNA polymerase complex"/>
    <property type="evidence" value="ECO:0007669"/>
    <property type="project" value="InterPro"/>
</dbReference>
<dbReference type="Pfam" id="PF03104">
    <property type="entry name" value="DNA_pol_B_exo1"/>
    <property type="match status" value="1"/>
</dbReference>
<comment type="function">
    <text evidence="15">DNA polymerase II participates in chromosomal DNA replication.</text>
</comment>
<dbReference type="FunFam" id="3.30.420.10:FF:000010">
    <property type="entry name" value="DNA polymerase epsilon catalytic subunit"/>
    <property type="match status" value="1"/>
</dbReference>
<evidence type="ECO:0000256" key="13">
    <source>
        <dbReference type="ARBA" id="ARBA00023125"/>
    </source>
</evidence>
<reference evidence="18" key="1">
    <citation type="journal article" date="2023" name="Nat. Microbiol.">
        <title>Babesia duncani multi-omics identifies virulence factors and drug targets.</title>
        <authorList>
            <person name="Singh P."/>
            <person name="Lonardi S."/>
            <person name="Liang Q."/>
            <person name="Vydyam P."/>
            <person name="Khabirova E."/>
            <person name="Fang T."/>
            <person name="Gihaz S."/>
            <person name="Thekkiniath J."/>
            <person name="Munshi M."/>
            <person name="Abel S."/>
            <person name="Ciampossin L."/>
            <person name="Batugedara G."/>
            <person name="Gupta M."/>
            <person name="Lu X.M."/>
            <person name="Lenz T."/>
            <person name="Chakravarty S."/>
            <person name="Cornillot E."/>
            <person name="Hu Y."/>
            <person name="Ma W."/>
            <person name="Gonzalez L.M."/>
            <person name="Sanchez S."/>
            <person name="Estrada K."/>
            <person name="Sanchez-Flores A."/>
            <person name="Montero E."/>
            <person name="Harb O.S."/>
            <person name="Le Roch K.G."/>
            <person name="Mamoun C.B."/>
        </authorList>
    </citation>
    <scope>NUCLEOTIDE SEQUENCE</scope>
    <source>
        <strain evidence="18">WA1</strain>
    </source>
</reference>
<keyword evidence="4 15" id="KW-0808">Transferase</keyword>
<dbReference type="InterPro" id="IPR023211">
    <property type="entry name" value="DNA_pol_palm_dom_sf"/>
</dbReference>
<keyword evidence="7 15" id="KW-0479">Metal-binding</keyword>
<evidence type="ECO:0000256" key="1">
    <source>
        <dbReference type="ARBA" id="ARBA00004123"/>
    </source>
</evidence>
<dbReference type="InterPro" id="IPR006172">
    <property type="entry name" value="DNA-dir_DNA_pol_B"/>
</dbReference>
<keyword evidence="13 15" id="KW-0238">DNA-binding</keyword>
<comment type="similarity">
    <text evidence="2 15">Belongs to the DNA polymerase type-B family.</text>
</comment>
<dbReference type="GO" id="GO:0006272">
    <property type="term" value="P:leading strand elongation"/>
    <property type="evidence" value="ECO:0007669"/>
    <property type="project" value="TreeGrafter"/>
</dbReference>
<dbReference type="GO" id="GO:0000278">
    <property type="term" value="P:mitotic cell cycle"/>
    <property type="evidence" value="ECO:0007669"/>
    <property type="project" value="TreeGrafter"/>
</dbReference>
<keyword evidence="6 15" id="KW-0235">DNA replication</keyword>
<gene>
    <name evidence="18" type="ORF">BdWA1_001595</name>
</gene>
<keyword evidence="8 15" id="KW-0863">Zinc-finger</keyword>
<dbReference type="EMBL" id="JALLKP010000002">
    <property type="protein sequence ID" value="KAK2196352.1"/>
    <property type="molecule type" value="Genomic_DNA"/>
</dbReference>
<evidence type="ECO:0000256" key="9">
    <source>
        <dbReference type="ARBA" id="ARBA00022833"/>
    </source>
</evidence>
<evidence type="ECO:0000256" key="3">
    <source>
        <dbReference type="ARBA" id="ARBA00022485"/>
    </source>
</evidence>
<dbReference type="InterPro" id="IPR006133">
    <property type="entry name" value="DNA-dir_DNA_pol_B_exonuc"/>
</dbReference>
<comment type="caution">
    <text evidence="18">The sequence shown here is derived from an EMBL/GenBank/DDBJ whole genome shotgun (WGS) entry which is preliminary data.</text>
</comment>
<dbReference type="SMART" id="SM00486">
    <property type="entry name" value="POLBc"/>
    <property type="match status" value="1"/>
</dbReference>
<dbReference type="GO" id="GO:0003677">
    <property type="term" value="F:DNA binding"/>
    <property type="evidence" value="ECO:0007669"/>
    <property type="project" value="UniProtKB-KW"/>
</dbReference>
<evidence type="ECO:0000256" key="7">
    <source>
        <dbReference type="ARBA" id="ARBA00022723"/>
    </source>
</evidence>
<dbReference type="GeneID" id="94335893"/>
<keyword evidence="3 15" id="KW-0004">4Fe-4S</keyword>
<comment type="cofactor">
    <cofactor evidence="15">
        <name>[4Fe-4S] cluster</name>
        <dbReference type="ChEBI" id="CHEBI:49883"/>
    </cofactor>
</comment>
<dbReference type="InterPro" id="IPR013697">
    <property type="entry name" value="DNA_pol_e_suA_C"/>
</dbReference>
<dbReference type="GO" id="GO:0051539">
    <property type="term" value="F:4 iron, 4 sulfur cluster binding"/>
    <property type="evidence" value="ECO:0007669"/>
    <property type="project" value="UniProtKB-KW"/>
</dbReference>
<dbReference type="GO" id="GO:0008270">
    <property type="term" value="F:zinc ion binding"/>
    <property type="evidence" value="ECO:0007669"/>
    <property type="project" value="UniProtKB-KW"/>
</dbReference>
<evidence type="ECO:0000256" key="8">
    <source>
        <dbReference type="ARBA" id="ARBA00022771"/>
    </source>
</evidence>
<dbReference type="InterPro" id="IPR055191">
    <property type="entry name" value="POL2_thumb"/>
</dbReference>
<keyword evidence="5 15" id="KW-0548">Nucleotidyltransferase</keyword>
<dbReference type="EC" id="2.7.7.7" evidence="15"/>
<dbReference type="GO" id="GO:0008310">
    <property type="term" value="F:single-stranded DNA 3'-5' DNA exonuclease activity"/>
    <property type="evidence" value="ECO:0007669"/>
    <property type="project" value="TreeGrafter"/>
</dbReference>
<keyword evidence="19" id="KW-1185">Reference proteome</keyword>
<evidence type="ECO:0000256" key="16">
    <source>
        <dbReference type="SAM" id="MobiDB-lite"/>
    </source>
</evidence>
<dbReference type="KEGG" id="bdw:94335893"/>
<proteinExistence type="inferred from homology"/>
<evidence type="ECO:0000256" key="11">
    <source>
        <dbReference type="ARBA" id="ARBA00023004"/>
    </source>
</evidence>
<evidence type="ECO:0000256" key="5">
    <source>
        <dbReference type="ARBA" id="ARBA00022695"/>
    </source>
</evidence>
<keyword evidence="12 15" id="KW-0411">Iron-sulfur</keyword>
<dbReference type="Gene3D" id="1.10.287.690">
    <property type="entry name" value="Helix hairpin bin"/>
    <property type="match status" value="1"/>
</dbReference>
<feature type="domain" description="DNA polymerase epsilon catalytic subunit A C-terminal" evidence="17">
    <location>
        <begin position="1536"/>
        <end position="1967"/>
    </location>
</feature>
<dbReference type="RefSeq" id="XP_067803194.1">
    <property type="nucleotide sequence ID" value="XM_067946630.1"/>
</dbReference>
<dbReference type="Pfam" id="PF08490">
    <property type="entry name" value="DUF1744"/>
    <property type="match status" value="1"/>
</dbReference>
<dbReference type="InterPro" id="IPR029703">
    <property type="entry name" value="POL2"/>
</dbReference>
<dbReference type="Gene3D" id="3.30.420.10">
    <property type="entry name" value="Ribonuclease H-like superfamily/Ribonuclease H"/>
    <property type="match status" value="1"/>
</dbReference>
<name>A0AAD9PKX9_9APIC</name>
<keyword evidence="9 15" id="KW-0862">Zinc</keyword>
<keyword evidence="14 15" id="KW-0539">Nucleus</keyword>
<evidence type="ECO:0000256" key="14">
    <source>
        <dbReference type="ARBA" id="ARBA00023242"/>
    </source>
</evidence>
<sequence length="2289" mass="262792">MAGGKSALVWTSNGTKSGFLYNVQPTTINSQSNPQESKSALNLCFISEDSSTWTTAVPYSPYFYLSCVSREGVDLLIHFLQTKFTEQSISKFHLEAIERLDLILPNHLAKVGVSEANCRCLVKLTFDTIDQLERAKTSIQSIKRLYNREKQLHVGGSEDSNHAVHTMHVHENYLLRQYQKDAQSQFKGEMEIDATLLESEGVHALDPAMAYIGEIYEHDVRYLTRVCIDLGIRCGTWYKVDRIGQNVVLTRLDKQSQAPFNIFAWDIECYKEPLKFPNVETDEIILISIMFNGQGYLITNRNIISSDIYEFSYNPNRELSGAGPFKIFNKASEEELLKTFFELISQLRPHIFVTYNGDNFDFPYVHRRAEINKIAMEKKIGIYKNANGVYSNALTLNMDCYKWVERDSYLPFGSRTLKQVCKIKLEYNPVEIDPEDMVPLALSNPQKLAVYSVSDAVITYYLYMKFIHNFVLALCFILPLQPNDVLRQGSGTLCENLLMAEAYNSGILFPNKHTAKGIEYYFDQNTERQHLIYDNSYVGARVESLRCGLYRDDLKEKFKLDPLAYQQLLDELDETLLFWASKNLKIEMPLDGTLDVFDKFENFDQIYSEIKTQLEQLRDSPILETCPRIYHLDVGAMYPNIIISQRLQPTAIVNEQFCQSCAYYKEANQCQKRMQWKQKLDISPADKSSILPLIQDLKTRSYKGTGQIQYTGEDNEDSESQDEDPSILPNLLHSKNNTRGWQELSEREREAEIFKVVKAYCQKVHKKTKVTKEVNVESIVCQRENPFYVQTVQKFRDLRYVYKRLKKEGETTLKELQRAPTHDAVKHREAMDKILINDSLQMAHKCILNSFYGYVKRGGSRWYSMEMGAIVTNAGAAIIDAARQWIESIGIPIELDTDGIWCMVPDLFPAVKELVYKPQYGGKSVELEYMTTVLNQQCAKRWSNNQYMELEECGTYRTICRNEIEFELDGPWHAMFLPASDKSEDHLKKRYVVFNHQGKIVELKGFEIKRRSEMRMIQLFQEQVFPKFLEGTTKEEAYASATKVAQVYCFMLDSKANELDDDAMFELLAAKKTVKRPVIETPLFKCFGITTARRLAQLFNNEDYIKDGNLSLSFLLAGLPADAARTARALPLQVFQVEPSVAAPHLAKWLRVQLFTALNSPIRDFLDWSYYREKLDTQILKLICIPAILQGLENPCKNMGVQLPSWLVKKHNEALPQVKITSFFSSQSTMERLGSSQLPTASSTVDTVLFSPNPPIEIDNDSSLWGLKRKWLLRIDGFRRYQRRNERRMNPDLYSELRRKIKDSVPSPKVTLDLEDLYTLSTETWHVCDYSMPRDGILECLVSIHGKMQFLKVEIELWRYIYVHATSSNACVTNENLNVTLLDQGYMLPRGAKQFHLFRLEMLEGYFEAKVKNYIGTLFNQGVYEAKIPIHLDFVARIGNVCNTGNKCILNNKLQFMSKGLVPKMSIQSLEIKYCDDIIPCFVYIFQGHATDSKRRNRLFAAVYTKHPDLANRIFVASTPGLFKIGIQDFNEANNELQSQYVNGYAPNEASFEDTQFPKAFGTEYIPDLEANSHASIRQVLKRLDTFMTNLKPSRSQRKFLVMLYSTLDLGEVSKWAQGSEYPVFHLEVKPEHYNINASRYMRNCLDISFKLLQEHCNFLNERMALAQIGSVPLLPLLRMQDSRVYKHIYDMLYMRALRHQSGILWASSERVPDFGIFYNECNLDADVDALERDLEIACPGIYRGYGAKISLGQTLFCQALVTESRQLVDVKQSTRADPKLHIQQRVYEGIPEASRAIVESKTWSRDIELEARVLTSAPVHPLAFKILGCMLDNLIKHGERMQQRFHTKAYQTILTITNHLLSWLCDPSSLMYDPALYSRALLSAQRYLASLLHFMGHEAGLLAIYANVTSIVVDAGVATIGNGRAKVLQALKLLGGSQSKFKNLSLAIEQEYVAMVQVDARVFIRFKSYTNAQGTDVEENLRVLEYLPIGVEKFARYILKTLALAPLWRVLSGYFQSVDGDLQNRLETPTSSRVNMELLEQIKARVVHEWIHPGVYFSKIQDLFDNVESFMQAFGLDESHMRFPQMPASLVYPHGNWKHEVTQLFLFLLKIDKAPNWELQTHCAAYDEKAMILYSLAEIAQYPAGKFAYPARKLEVRKIECSACHNVNDLDLICDVEMHQDDMGIVTCAWSCKCCHETLDAKMVEWSLVLLIQDTFYAYHTQDLICSECKCVHKRINTSVCKCGRPLVQTRVKSALDDAMQAAREIQAIAKFETLRQCMDALSASIKK</sequence>
<comment type="catalytic activity">
    <reaction evidence="15">
        <text>DNA(n) + a 2'-deoxyribonucleoside 5'-triphosphate = DNA(n+1) + diphosphate</text>
        <dbReference type="Rhea" id="RHEA:22508"/>
        <dbReference type="Rhea" id="RHEA-COMP:17339"/>
        <dbReference type="Rhea" id="RHEA-COMP:17340"/>
        <dbReference type="ChEBI" id="CHEBI:33019"/>
        <dbReference type="ChEBI" id="CHEBI:61560"/>
        <dbReference type="ChEBI" id="CHEBI:173112"/>
        <dbReference type="EC" id="2.7.7.7"/>
    </reaction>
</comment>
<dbReference type="Gene3D" id="3.90.1600.10">
    <property type="entry name" value="Palm domain of DNA polymerase"/>
    <property type="match status" value="1"/>
</dbReference>
<keyword evidence="11 15" id="KW-0408">Iron</keyword>
<accession>A0AAD9PKX9</accession>
<dbReference type="GO" id="GO:0045004">
    <property type="term" value="P:DNA replication proofreading"/>
    <property type="evidence" value="ECO:0007669"/>
    <property type="project" value="TreeGrafter"/>
</dbReference>
<dbReference type="GO" id="GO:0003887">
    <property type="term" value="F:DNA-directed DNA polymerase activity"/>
    <property type="evidence" value="ECO:0007669"/>
    <property type="project" value="UniProtKB-KW"/>
</dbReference>
<evidence type="ECO:0000256" key="4">
    <source>
        <dbReference type="ARBA" id="ARBA00022679"/>
    </source>
</evidence>
<keyword evidence="10 15" id="KW-0239">DNA-directed DNA polymerase</keyword>
<dbReference type="InterPro" id="IPR042087">
    <property type="entry name" value="DNA_pol_B_thumb"/>
</dbReference>
<dbReference type="SMART" id="SM01159">
    <property type="entry name" value="DUF1744"/>
    <property type="match status" value="1"/>
</dbReference>
<dbReference type="Gene3D" id="1.10.132.60">
    <property type="entry name" value="DNA polymerase family B, C-terminal domain"/>
    <property type="match status" value="1"/>
</dbReference>
<dbReference type="InterPro" id="IPR043502">
    <property type="entry name" value="DNA/RNA_pol_sf"/>
</dbReference>
<evidence type="ECO:0000256" key="15">
    <source>
        <dbReference type="RuleBase" id="RU365029"/>
    </source>
</evidence>
<comment type="subcellular location">
    <subcellularLocation>
        <location evidence="1 15">Nucleus</location>
    </subcellularLocation>
</comment>